<accession>A0ABP7UWG8</accession>
<feature type="domain" description="Suppressor of fused-like" evidence="1">
    <location>
        <begin position="36"/>
        <end position="185"/>
    </location>
</feature>
<dbReference type="InterPro" id="IPR020941">
    <property type="entry name" value="SUFU-like_domain"/>
</dbReference>
<protein>
    <recommendedName>
        <fullName evidence="1">Suppressor of fused-like domain-containing protein</fullName>
    </recommendedName>
</protein>
<gene>
    <name evidence="2" type="ORF">GCM10022214_01750</name>
</gene>
<keyword evidence="3" id="KW-1185">Reference proteome</keyword>
<proteinExistence type="predicted"/>
<organism evidence="2 3">
    <name type="scientific">Actinomadura miaoliensis</name>
    <dbReference type="NCBI Taxonomy" id="430685"/>
    <lineage>
        <taxon>Bacteria</taxon>
        <taxon>Bacillati</taxon>
        <taxon>Actinomycetota</taxon>
        <taxon>Actinomycetes</taxon>
        <taxon>Streptosporangiales</taxon>
        <taxon>Thermomonosporaceae</taxon>
        <taxon>Actinomadura</taxon>
    </lineage>
</organism>
<reference evidence="3" key="1">
    <citation type="journal article" date="2019" name="Int. J. Syst. Evol. Microbiol.">
        <title>The Global Catalogue of Microorganisms (GCM) 10K type strain sequencing project: providing services to taxonomists for standard genome sequencing and annotation.</title>
        <authorList>
            <consortium name="The Broad Institute Genomics Platform"/>
            <consortium name="The Broad Institute Genome Sequencing Center for Infectious Disease"/>
            <person name="Wu L."/>
            <person name="Ma J."/>
        </authorList>
    </citation>
    <scope>NUCLEOTIDE SEQUENCE [LARGE SCALE GENOMIC DNA]</scope>
    <source>
        <strain evidence="3">JCM 16702</strain>
    </source>
</reference>
<dbReference type="EMBL" id="BAAAZG010000001">
    <property type="protein sequence ID" value="GAA4054519.1"/>
    <property type="molecule type" value="Genomic_DNA"/>
</dbReference>
<sequence length="189" mass="20929">MTDTGAHDRYLDHLKRHLGELVETWPAGSDGEDRGFDLHEFHLADPGFTTVITDGLRTAPIKALAPLELACTLRGDQRHIARYLVGSMARMMLRNPDTFVQYGFVFENSEPFVEGTGMQAVLGAPSMFFRNGFDLIEKDSGGLELQIITLLPISAGEAAHVGNADEDALFELFWEHKAPVWDVTRASVI</sequence>
<dbReference type="Proteomes" id="UP001500683">
    <property type="component" value="Unassembled WGS sequence"/>
</dbReference>
<dbReference type="RefSeq" id="WP_344939332.1">
    <property type="nucleotide sequence ID" value="NZ_BAAAZG010000001.1"/>
</dbReference>
<comment type="caution">
    <text evidence="2">The sequence shown here is derived from an EMBL/GenBank/DDBJ whole genome shotgun (WGS) entry which is preliminary data.</text>
</comment>
<evidence type="ECO:0000313" key="3">
    <source>
        <dbReference type="Proteomes" id="UP001500683"/>
    </source>
</evidence>
<name>A0ABP7UWG8_9ACTN</name>
<dbReference type="Pfam" id="PF05076">
    <property type="entry name" value="SUFU"/>
    <property type="match status" value="1"/>
</dbReference>
<evidence type="ECO:0000313" key="2">
    <source>
        <dbReference type="EMBL" id="GAA4054519.1"/>
    </source>
</evidence>
<evidence type="ECO:0000259" key="1">
    <source>
        <dbReference type="Pfam" id="PF05076"/>
    </source>
</evidence>